<dbReference type="Gene3D" id="2.170.120.30">
    <property type="match status" value="2"/>
</dbReference>
<organism evidence="1 2">
    <name type="scientific">Capnocytophaga endodontalis</name>
    <dbReference type="NCBI Taxonomy" id="2708117"/>
    <lineage>
        <taxon>Bacteria</taxon>
        <taxon>Pseudomonadati</taxon>
        <taxon>Bacteroidota</taxon>
        <taxon>Flavobacteriia</taxon>
        <taxon>Flavobacteriales</taxon>
        <taxon>Flavobacteriaceae</taxon>
        <taxon>Capnocytophaga</taxon>
    </lineage>
</organism>
<dbReference type="InterPro" id="IPR053154">
    <property type="entry name" value="c-di-AMP_regulator"/>
</dbReference>
<keyword evidence="2" id="KW-1185">Reference proteome</keyword>
<dbReference type="PANTHER" id="PTHR37804:SF1">
    <property type="entry name" value="CDAA REGULATORY PROTEIN CDAR"/>
    <property type="match status" value="1"/>
</dbReference>
<accession>A0A1Z4BMQ4</accession>
<dbReference type="AlphaFoldDB" id="A0A1Z4BMQ4"/>
<evidence type="ECO:0000313" key="2">
    <source>
        <dbReference type="Proteomes" id="UP000197007"/>
    </source>
</evidence>
<dbReference type="KEGG" id="capn:CBG49_05215"/>
<name>A0A1Z4BMQ4_9FLAO</name>
<gene>
    <name evidence="1" type="ORF">CBG49_05215</name>
</gene>
<dbReference type="EMBL" id="CP022022">
    <property type="protein sequence ID" value="ASF42523.1"/>
    <property type="molecule type" value="Genomic_DNA"/>
</dbReference>
<dbReference type="RefSeq" id="WP_088593662.1">
    <property type="nucleotide sequence ID" value="NZ_CP022022.1"/>
</dbReference>
<protein>
    <recommendedName>
        <fullName evidence="3">YbbR-like domain-containing protein</fullName>
    </recommendedName>
</protein>
<dbReference type="PANTHER" id="PTHR37804">
    <property type="entry name" value="CDAA REGULATORY PROTEIN CDAR"/>
    <property type="match status" value="1"/>
</dbReference>
<evidence type="ECO:0000313" key="1">
    <source>
        <dbReference type="EMBL" id="ASF42523.1"/>
    </source>
</evidence>
<sequence length="302" mass="34228">MNRRNLTFIICLILSVFIWSLVKLSKNLLREVSIPVIVINPPTNEVLLPSAPNFVRIIVEGNGFSLLKSYRQNPTLTVDFTDLQEVGEHFYTLSKNSKDKLSNTYLANFKIRSVVSDTLQLYLAPKHTKKIPVVVHLNVEYPKEYQLTELRLSPDSVVASGSQKVIDTLSQVVFHYHSKRPIKDNFSDTYTLKSTPLVHFNAHKIAMQAFVDKVSEQELRVPVKVMGVSKNSQVKVFPDEVSVLCTGELNLLKTLTPNDIEVTADMCEANAGHIPLQISTHKRRIKVVLMNETTVDFLIRKE</sequence>
<proteinExistence type="predicted"/>
<evidence type="ECO:0008006" key="3">
    <source>
        <dbReference type="Google" id="ProtNLM"/>
    </source>
</evidence>
<reference evidence="2" key="1">
    <citation type="submission" date="2017-06" db="EMBL/GenBank/DDBJ databases">
        <title>Complete genome sequence of Capnocytophaga sp. KCOM 1579 (=ChDC OS43) isolated from a human refractory periapical abscess lesion.</title>
        <authorList>
            <person name="Kook J.-K."/>
            <person name="Park S.-N."/>
            <person name="Lim Y.K."/>
            <person name="Roh H."/>
        </authorList>
    </citation>
    <scope>NUCLEOTIDE SEQUENCE [LARGE SCALE GENOMIC DNA]</scope>
    <source>
        <strain evidence="2">ChDC OS43</strain>
    </source>
</reference>
<dbReference type="Proteomes" id="UP000197007">
    <property type="component" value="Chromosome"/>
</dbReference>